<dbReference type="Gene3D" id="1.20.1270.60">
    <property type="entry name" value="Arfaptin homology (AH) domain/BAR domain"/>
    <property type="match status" value="1"/>
</dbReference>
<evidence type="ECO:0000256" key="8">
    <source>
        <dbReference type="SAM" id="MobiDB-lite"/>
    </source>
</evidence>
<dbReference type="PROSITE" id="PS50002">
    <property type="entry name" value="SH3"/>
    <property type="match status" value="1"/>
</dbReference>
<proteinExistence type="predicted"/>
<feature type="region of interest" description="Disordered" evidence="8">
    <location>
        <begin position="688"/>
        <end position="771"/>
    </location>
</feature>
<dbReference type="PROSITE" id="PS50115">
    <property type="entry name" value="ARFGAP"/>
    <property type="match status" value="1"/>
</dbReference>
<dbReference type="InterPro" id="IPR043593">
    <property type="entry name" value="ASAP"/>
</dbReference>
<dbReference type="SUPFAM" id="SSF48403">
    <property type="entry name" value="Ankyrin repeat"/>
    <property type="match status" value="1"/>
</dbReference>
<feature type="compositionally biased region" description="Polar residues" evidence="8">
    <location>
        <begin position="851"/>
        <end position="867"/>
    </location>
</feature>
<evidence type="ECO:0000256" key="6">
    <source>
        <dbReference type="PROSITE-ProRule" id="PRU00192"/>
    </source>
</evidence>
<dbReference type="Gene3D" id="1.25.40.950">
    <property type="match status" value="1"/>
</dbReference>
<sequence length="934" mass="103321">MPERISISDFVVLTNEDMSSPGNSSFQSKMSDCRNTVSTVEESLEMDHTTLQRMKKMIKAIHTSGLSHVENKEQYVEVLENLGNSHLTQDNNEVQNLNNIMAFPLENVLKSELRDSRLELKKQMEKSWKEYDIKIGKLEKEKTRQLGLIRTEGSDGGEDMERREGLSAANYLLKIQELKVRQGPDLLQSLIKYFQAQLSFFQDGLKAAENLTPFIEKLAASVHTVRLDQDEEVKQLTQLRDSLRLLLQVEGKEEYLNRKNSGNGYSIHQPQGNKKYGTEKSGFLLKKSDGIRKVWQKRKCGVKFGCLTISHSTINRPPAKLNLLTCQVRPNPEDRRTFDLVTRSWVSVLQNSKEEALNTALVGDQLHVQDSGLQELSRSIIAELRHMPGNEACADCGAHDPTWLSTNLGILTCIECSGIHRELGVHYSRIQSLTLDLLSTSELLLAVSIGNTRFNDIMEAGLPNDSVKPLPQSDIEESDPGRLYDAVRSRDLTSLLQLYAEGGDLSKPLTLSDGQGIKETALHLAVRLEERSSLGLVDFLCQNSNCLEKRTAEGNTALHYSVLHHKPESLKLLLKAKAALQTVNTAGETALDLARRLQHGPCVELLELAQSGKFNSQIHVEFMWEMQSQEFYDSEDDLDDRVSPLPKNRSPAPSTGGSGSAFARWSVNGANGNAGSRPCQTYENLDFLYKSPPHSAPSARPAPPPLPVKSIQRGRSDPQISVTTQEGNPLPRRCSNPPSKSSSPQTQARHSPPSPKTENQGQGRGHPGLTTDRQWCSGGPIWCWCWVSSQHHAYILAGSEKTTSYRRTSSGAGSQGKCSVMSPSCVGSTEELYCSLVGSNSSLTPAPAPQASPTMTCVPRSRSNAMVSGSRPPQKRVKALVDCRAVSSDQLAFFKDEIIVVTATNDPHWWVGHIEGVPSRAGTFPVNYVHKLTD</sequence>
<dbReference type="GO" id="GO:0005096">
    <property type="term" value="F:GTPase activator activity"/>
    <property type="evidence" value="ECO:0007669"/>
    <property type="project" value="InterPro"/>
</dbReference>
<dbReference type="SMART" id="SM00326">
    <property type="entry name" value="SH3"/>
    <property type="match status" value="1"/>
</dbReference>
<dbReference type="PANTHER" id="PTHR45854">
    <property type="entry name" value="ASAP FAMILY MEMBER"/>
    <property type="match status" value="1"/>
</dbReference>
<dbReference type="Pfam" id="PF01412">
    <property type="entry name" value="ArfGap"/>
    <property type="match status" value="1"/>
</dbReference>
<dbReference type="AlphaFoldDB" id="A0A7J5Y8S9"/>
<dbReference type="InterPro" id="IPR037278">
    <property type="entry name" value="ARFGAP/RecO"/>
</dbReference>
<dbReference type="Proteomes" id="UP000518266">
    <property type="component" value="Unassembled WGS sequence"/>
</dbReference>
<keyword evidence="7" id="KW-0863">Zinc-finger</keyword>
<keyword evidence="3" id="KW-0862">Zinc</keyword>
<evidence type="ECO:0000259" key="9">
    <source>
        <dbReference type="PROSITE" id="PS50002"/>
    </source>
</evidence>
<keyword evidence="1 6" id="KW-0728">SH3 domain</keyword>
<dbReference type="InterPro" id="IPR036770">
    <property type="entry name" value="Ankyrin_rpt-contain_sf"/>
</dbReference>
<dbReference type="SUPFAM" id="SSF103657">
    <property type="entry name" value="BAR/IMD domain-like"/>
    <property type="match status" value="1"/>
</dbReference>
<dbReference type="FunFam" id="1.25.40.950:FF:000001">
    <property type="entry name" value="Arf-GAP with SH3 domain, ANK repeat and PH domain-containing protein 1"/>
    <property type="match status" value="1"/>
</dbReference>
<feature type="domain" description="Arf-GAP" evidence="10">
    <location>
        <begin position="378"/>
        <end position="469"/>
    </location>
</feature>
<keyword evidence="4 5" id="KW-0040">ANK repeat</keyword>
<protein>
    <recommendedName>
        <fullName evidence="13">ArfGAP with SH3 domain, ankyrin repeat and PH domain 3</fullName>
    </recommendedName>
</protein>
<dbReference type="GO" id="GO:0008270">
    <property type="term" value="F:zinc ion binding"/>
    <property type="evidence" value="ECO:0007669"/>
    <property type="project" value="UniProtKB-KW"/>
</dbReference>
<dbReference type="SUPFAM" id="SSF50729">
    <property type="entry name" value="PH domain-like"/>
    <property type="match status" value="1"/>
</dbReference>
<dbReference type="Gene3D" id="1.25.40.20">
    <property type="entry name" value="Ankyrin repeat-containing domain"/>
    <property type="match status" value="1"/>
</dbReference>
<feature type="compositionally biased region" description="Polar residues" evidence="8">
    <location>
        <begin position="718"/>
        <end position="727"/>
    </location>
</feature>
<dbReference type="Pfam" id="PF16746">
    <property type="entry name" value="BAR_3"/>
    <property type="match status" value="1"/>
</dbReference>
<keyword evidence="2" id="KW-0479">Metal-binding</keyword>
<dbReference type="GO" id="GO:0005737">
    <property type="term" value="C:cytoplasm"/>
    <property type="evidence" value="ECO:0007669"/>
    <property type="project" value="InterPro"/>
</dbReference>
<accession>A0A7J5Y8S9</accession>
<reference evidence="11 12" key="1">
    <citation type="submission" date="2020-03" db="EMBL/GenBank/DDBJ databases">
        <title>Dissostichus mawsoni Genome sequencing and assembly.</title>
        <authorList>
            <person name="Park H."/>
        </authorList>
    </citation>
    <scope>NUCLEOTIDE SEQUENCE [LARGE SCALE GENOMIC DNA]</scope>
    <source>
        <strain evidence="11">DM0001</strain>
        <tissue evidence="11">Muscle</tissue>
    </source>
</reference>
<evidence type="ECO:0000256" key="1">
    <source>
        <dbReference type="ARBA" id="ARBA00022443"/>
    </source>
</evidence>
<dbReference type="SUPFAM" id="SSF50044">
    <property type="entry name" value="SH3-domain"/>
    <property type="match status" value="1"/>
</dbReference>
<dbReference type="SUPFAM" id="SSF57863">
    <property type="entry name" value="ArfGap/RecO-like zinc finger"/>
    <property type="match status" value="1"/>
</dbReference>
<dbReference type="InterPro" id="IPR002110">
    <property type="entry name" value="Ankyrin_rpt"/>
</dbReference>
<dbReference type="PROSITE" id="PS50088">
    <property type="entry name" value="ANK_REPEAT"/>
    <property type="match status" value="1"/>
</dbReference>
<evidence type="ECO:0008006" key="13">
    <source>
        <dbReference type="Google" id="ProtNLM"/>
    </source>
</evidence>
<dbReference type="InterPro" id="IPR027267">
    <property type="entry name" value="AH/BAR_dom_sf"/>
</dbReference>
<evidence type="ECO:0000256" key="3">
    <source>
        <dbReference type="ARBA" id="ARBA00022833"/>
    </source>
</evidence>
<feature type="compositionally biased region" description="Polar residues" evidence="8">
    <location>
        <begin position="736"/>
        <end position="749"/>
    </location>
</feature>
<feature type="repeat" description="ANK" evidence="5">
    <location>
        <begin position="553"/>
        <end position="585"/>
    </location>
</feature>
<evidence type="ECO:0000313" key="12">
    <source>
        <dbReference type="Proteomes" id="UP000518266"/>
    </source>
</evidence>
<gene>
    <name evidence="11" type="ORF">F7725_008140</name>
</gene>
<evidence type="ECO:0000259" key="10">
    <source>
        <dbReference type="PROSITE" id="PS50115"/>
    </source>
</evidence>
<dbReference type="Gene3D" id="2.30.30.40">
    <property type="entry name" value="SH3 Domains"/>
    <property type="match status" value="1"/>
</dbReference>
<evidence type="ECO:0000256" key="4">
    <source>
        <dbReference type="ARBA" id="ARBA00023043"/>
    </source>
</evidence>
<dbReference type="OrthoDB" id="435430at2759"/>
<dbReference type="SMART" id="SM00105">
    <property type="entry name" value="ArfGap"/>
    <property type="match status" value="1"/>
</dbReference>
<dbReference type="EMBL" id="JAAKFY010000015">
    <property type="protein sequence ID" value="KAF3844977.1"/>
    <property type="molecule type" value="Genomic_DNA"/>
</dbReference>
<keyword evidence="12" id="KW-1185">Reference proteome</keyword>
<feature type="region of interest" description="Disordered" evidence="8">
    <location>
        <begin position="845"/>
        <end position="871"/>
    </location>
</feature>
<dbReference type="InterPro" id="IPR036028">
    <property type="entry name" value="SH3-like_dom_sf"/>
</dbReference>
<dbReference type="Gene3D" id="2.30.29.30">
    <property type="entry name" value="Pleckstrin-homology domain (PH domain)/Phosphotyrosine-binding domain (PTB)"/>
    <property type="match status" value="1"/>
</dbReference>
<evidence type="ECO:0000256" key="5">
    <source>
        <dbReference type="PROSITE-ProRule" id="PRU00023"/>
    </source>
</evidence>
<dbReference type="InterPro" id="IPR038508">
    <property type="entry name" value="ArfGAP_dom_sf"/>
</dbReference>
<dbReference type="InterPro" id="IPR004148">
    <property type="entry name" value="BAR_dom"/>
</dbReference>
<organism evidence="11 12">
    <name type="scientific">Dissostichus mawsoni</name>
    <name type="common">Antarctic cod</name>
    <dbReference type="NCBI Taxonomy" id="36200"/>
    <lineage>
        <taxon>Eukaryota</taxon>
        <taxon>Metazoa</taxon>
        <taxon>Chordata</taxon>
        <taxon>Craniata</taxon>
        <taxon>Vertebrata</taxon>
        <taxon>Euteleostomi</taxon>
        <taxon>Actinopterygii</taxon>
        <taxon>Neopterygii</taxon>
        <taxon>Teleostei</taxon>
        <taxon>Neoteleostei</taxon>
        <taxon>Acanthomorphata</taxon>
        <taxon>Eupercaria</taxon>
        <taxon>Perciformes</taxon>
        <taxon>Notothenioidei</taxon>
        <taxon>Nototheniidae</taxon>
        <taxon>Dissostichus</taxon>
    </lineage>
</organism>
<dbReference type="InterPro" id="IPR001164">
    <property type="entry name" value="ArfGAP_dom"/>
</dbReference>
<dbReference type="Pfam" id="PF12796">
    <property type="entry name" value="Ank_2"/>
    <property type="match status" value="1"/>
</dbReference>
<dbReference type="PRINTS" id="PR00405">
    <property type="entry name" value="REVINTRACTNG"/>
</dbReference>
<feature type="region of interest" description="Disordered" evidence="8">
    <location>
        <begin position="634"/>
        <end position="663"/>
    </location>
</feature>
<name>A0A7J5Y8S9_DISMA</name>
<dbReference type="PANTHER" id="PTHR45854:SF1">
    <property type="entry name" value="ARF-GAP WITH SH3 DOMAIN, ANK REPEAT AND PH DOMAIN-CONTAINING PROTEIN 3"/>
    <property type="match status" value="1"/>
</dbReference>
<evidence type="ECO:0000256" key="7">
    <source>
        <dbReference type="PROSITE-ProRule" id="PRU00288"/>
    </source>
</evidence>
<evidence type="ECO:0000256" key="2">
    <source>
        <dbReference type="ARBA" id="ARBA00022723"/>
    </source>
</evidence>
<feature type="domain" description="SH3" evidence="9">
    <location>
        <begin position="872"/>
        <end position="934"/>
    </location>
</feature>
<dbReference type="InterPro" id="IPR001452">
    <property type="entry name" value="SH3_domain"/>
</dbReference>
<evidence type="ECO:0000313" key="11">
    <source>
        <dbReference type="EMBL" id="KAF3844977.1"/>
    </source>
</evidence>
<comment type="caution">
    <text evidence="11">The sequence shown here is derived from an EMBL/GenBank/DDBJ whole genome shotgun (WGS) entry which is preliminary data.</text>
</comment>
<dbReference type="InterPro" id="IPR011993">
    <property type="entry name" value="PH-like_dom_sf"/>
</dbReference>
<dbReference type="Gene3D" id="1.10.220.150">
    <property type="entry name" value="Arf GTPase activating protein"/>
    <property type="match status" value="1"/>
</dbReference>
<dbReference type="FunFam" id="1.25.40.20:FF:000006">
    <property type="entry name" value="Arf-GAP with SH3 domain, ANK repeat and PH domain-containing protein 2"/>
    <property type="match status" value="1"/>
</dbReference>